<name>A0A9W7DGW0_AMBMO</name>
<dbReference type="Proteomes" id="UP001165063">
    <property type="component" value="Unassembled WGS sequence"/>
</dbReference>
<feature type="compositionally biased region" description="Low complexity" evidence="1">
    <location>
        <begin position="265"/>
        <end position="274"/>
    </location>
</feature>
<dbReference type="EMBL" id="BSXU01002221">
    <property type="protein sequence ID" value="GMG35523.1"/>
    <property type="molecule type" value="Genomic_DNA"/>
</dbReference>
<accession>A0A9W7DGW0</accession>
<feature type="region of interest" description="Disordered" evidence="1">
    <location>
        <begin position="375"/>
        <end position="396"/>
    </location>
</feature>
<proteinExistence type="predicted"/>
<organism evidence="2 3">
    <name type="scientific">Ambrosiozyma monospora</name>
    <name type="common">Yeast</name>
    <name type="synonym">Endomycopsis monosporus</name>
    <dbReference type="NCBI Taxonomy" id="43982"/>
    <lineage>
        <taxon>Eukaryota</taxon>
        <taxon>Fungi</taxon>
        <taxon>Dikarya</taxon>
        <taxon>Ascomycota</taxon>
        <taxon>Saccharomycotina</taxon>
        <taxon>Pichiomycetes</taxon>
        <taxon>Pichiales</taxon>
        <taxon>Pichiaceae</taxon>
        <taxon>Ambrosiozyma</taxon>
    </lineage>
</organism>
<evidence type="ECO:0000313" key="2">
    <source>
        <dbReference type="EMBL" id="GMG35523.1"/>
    </source>
</evidence>
<feature type="region of interest" description="Disordered" evidence="1">
    <location>
        <begin position="265"/>
        <end position="291"/>
    </location>
</feature>
<evidence type="ECO:0000256" key="1">
    <source>
        <dbReference type="SAM" id="MobiDB-lite"/>
    </source>
</evidence>
<dbReference type="AlphaFoldDB" id="A0A9W7DGW0"/>
<evidence type="ECO:0000313" key="3">
    <source>
        <dbReference type="Proteomes" id="UP001165063"/>
    </source>
</evidence>
<reference evidence="2" key="1">
    <citation type="submission" date="2023-04" db="EMBL/GenBank/DDBJ databases">
        <title>Ambrosiozyma monospora NBRC 1965.</title>
        <authorList>
            <person name="Ichikawa N."/>
            <person name="Sato H."/>
            <person name="Tonouchi N."/>
        </authorList>
    </citation>
    <scope>NUCLEOTIDE SEQUENCE</scope>
    <source>
        <strain evidence="2">NBRC 1965</strain>
    </source>
</reference>
<comment type="caution">
    <text evidence="2">The sequence shown here is derived from an EMBL/GenBank/DDBJ whole genome shotgun (WGS) entry which is preliminary data.</text>
</comment>
<sequence length="417" mass="46157">MVDANNMKIIRRRGASINVGFGTQTQNVRLTQEESQTRTYQLGDVSNNTLRREGVTRISSSEGFGLLNNSPSREQSTQMNFAQPILPDDYLPTTPSSVYDPSSMIPTPVQGTTSDFIANAQVDAIARFGYSHPFTPVSDFGEEENQALRFEADQFGQIHYTSIGQPVNSFSLPSPLPLVDSDPNIGFFATQAYTGSHDVNDNDHQSNVYFPQLSSDYPNTAVFAIPEFGVIMRPTNSNPGVHENVDAIRGNHEYYDLDYAPGTFSVVPNPNNSSNHHDHPNHPVDQALTDTNEDTSASNLSIDYFHYRDQHRGYQLVHHESDPDEGSNVSTYSVSTESLNISTGAMKDEDCMFVNFPHPRVTDDHHEDQVLITASSSTNNTVNKNDDSFGDGQRSPSSFCIQGLDWSDKIENSARDA</sequence>
<keyword evidence="3" id="KW-1185">Reference proteome</keyword>
<protein>
    <submittedName>
        <fullName evidence="2">Unnamed protein product</fullName>
    </submittedName>
</protein>
<gene>
    <name evidence="2" type="ORF">Amon01_000455100</name>
</gene>